<dbReference type="Pfam" id="PF12738">
    <property type="entry name" value="PTCB-BRCT"/>
    <property type="match status" value="3"/>
</dbReference>
<dbReference type="PROSITE" id="PS50172">
    <property type="entry name" value="BRCT"/>
    <property type="match status" value="4"/>
</dbReference>
<feature type="region of interest" description="Disordered" evidence="2">
    <location>
        <begin position="200"/>
        <end position="240"/>
    </location>
</feature>
<dbReference type="Gene3D" id="3.40.50.10190">
    <property type="entry name" value="BRCT domain"/>
    <property type="match status" value="4"/>
</dbReference>
<keyword evidence="1" id="KW-0677">Repeat</keyword>
<dbReference type="GO" id="GO:0033314">
    <property type="term" value="P:mitotic DNA replication checkpoint signaling"/>
    <property type="evidence" value="ECO:0007669"/>
    <property type="project" value="TreeGrafter"/>
</dbReference>
<dbReference type="AlphaFoldDB" id="A0A9Q9EH27"/>
<evidence type="ECO:0000313" key="5">
    <source>
        <dbReference type="Proteomes" id="UP001056384"/>
    </source>
</evidence>
<dbReference type="OrthoDB" id="251770at2759"/>
<dbReference type="Proteomes" id="UP001056384">
    <property type="component" value="Chromosome 2"/>
</dbReference>
<dbReference type="InterPro" id="IPR059215">
    <property type="entry name" value="BRCT2_TopBP1-like"/>
</dbReference>
<proteinExistence type="predicted"/>
<dbReference type="GO" id="GO:0007095">
    <property type="term" value="P:mitotic G2 DNA damage checkpoint signaling"/>
    <property type="evidence" value="ECO:0007669"/>
    <property type="project" value="TreeGrafter"/>
</dbReference>
<evidence type="ECO:0000259" key="3">
    <source>
        <dbReference type="PROSITE" id="PS50172"/>
    </source>
</evidence>
<sequence>MSGSEDQLPLQGVVLCCTSLAQDIRTHIAETATQMGAVHKLDLTSDVTHLLVGCINTPKYKYVAKERPDIKVLSTEFIVQAREAWIAGEQVDVKKLEDDFKMKTFSGLEMCLTGFNDVAQRKEMEQTCLEQGARWSADLTKQVTHLIAAKPEGAKYTHAKQWGIAVVGLKWYEDSLLRGMALEESYYACELSREQQGVGALRTMSKRTSLGKRGREDSQTAAGAGAGEELGRRKLRKSASMRLGGQSQDLWQSMSQHEVHVDNTVVDAWGETNDESQTLRDSIGPGAGAQHSHATEAIDRHDPKERHGVFAGHFVFVYGFDLVKTEKLRSVVSLNGATVVDNITELDKASGPPFPGTRCLLMPHAQPTRLPEVPSGTILVTEWWVERCLHFKQQIDPHLDTLSQPMQDRLVEDFVGLVISSTGFNSVDLRMSAETIKLMGGSYEEQLGSSTSVLICASEPMKKEKAFYASKHKIPVVHPDWLWESLKSKSKVPIEPYSLDLSSYDFSQFSQSVGSPALSGNFPDRRSHNGTRRAEELAYPKRLSNTRKRQPAPSLMLKPTSLGHMARVKSRSQPAAFIQPFVLEDDDVDGAQAVSTNGPILNADVTQVKQPLREVSPNASQRSHNAGKVPANNHILEKPQSTSPLKSATQRTSPAKQAQKLTSDLAAIVRQRSGSGQEAVIEPPRRKDRPLGRNLSATSIASFPSKSTSGMDAMTEECSEADGFAPLREPVLAPAGTQLGYDSPEAEAARIEMSRKMGVAVEESSGIRIASMGTVKDSEDMRKSSAGGCAKSRARTKT</sequence>
<organism evidence="4 5">
    <name type="scientific">Septoria linicola</name>
    <dbReference type="NCBI Taxonomy" id="215465"/>
    <lineage>
        <taxon>Eukaryota</taxon>
        <taxon>Fungi</taxon>
        <taxon>Dikarya</taxon>
        <taxon>Ascomycota</taxon>
        <taxon>Pezizomycotina</taxon>
        <taxon>Dothideomycetes</taxon>
        <taxon>Dothideomycetidae</taxon>
        <taxon>Mycosphaerellales</taxon>
        <taxon>Mycosphaerellaceae</taxon>
        <taxon>Septoria</taxon>
    </lineage>
</organism>
<dbReference type="GO" id="GO:0006270">
    <property type="term" value="P:DNA replication initiation"/>
    <property type="evidence" value="ECO:0007669"/>
    <property type="project" value="TreeGrafter"/>
</dbReference>
<dbReference type="PANTHER" id="PTHR13561:SF20">
    <property type="entry name" value="DNA TOPOISOMERASE 2-BINDING PROTEIN 1"/>
    <property type="match status" value="1"/>
</dbReference>
<dbReference type="EMBL" id="CP099419">
    <property type="protein sequence ID" value="USW49544.1"/>
    <property type="molecule type" value="Genomic_DNA"/>
</dbReference>
<feature type="domain" description="BRCT" evidence="3">
    <location>
        <begin position="305"/>
        <end position="402"/>
    </location>
</feature>
<gene>
    <name evidence="4" type="ORF">Slin15195_G028630</name>
</gene>
<feature type="region of interest" description="Disordered" evidence="2">
    <location>
        <begin position="614"/>
        <end position="695"/>
    </location>
</feature>
<reference evidence="4" key="1">
    <citation type="submission" date="2022-06" db="EMBL/GenBank/DDBJ databases">
        <title>Complete genome sequences of two strains of the flax pathogen Septoria linicola.</title>
        <authorList>
            <person name="Lapalu N."/>
            <person name="Simon A."/>
            <person name="Demenou B."/>
            <person name="Paumier D."/>
            <person name="Guillot M.-P."/>
            <person name="Gout L."/>
            <person name="Valade R."/>
        </authorList>
    </citation>
    <scope>NUCLEOTIDE SEQUENCE</scope>
    <source>
        <strain evidence="4">SE15195</strain>
    </source>
</reference>
<dbReference type="SUPFAM" id="SSF52113">
    <property type="entry name" value="BRCT domain"/>
    <property type="match status" value="4"/>
</dbReference>
<feature type="domain" description="BRCT" evidence="3">
    <location>
        <begin position="100"/>
        <end position="189"/>
    </location>
</feature>
<evidence type="ECO:0000313" key="4">
    <source>
        <dbReference type="EMBL" id="USW49544.1"/>
    </source>
</evidence>
<dbReference type="CDD" id="cd17731">
    <property type="entry name" value="BRCT_TopBP1_rpt2_like"/>
    <property type="match status" value="1"/>
</dbReference>
<protein>
    <submittedName>
        <fullName evidence="4">BRCT domain-containing protein</fullName>
    </submittedName>
</protein>
<dbReference type="InterPro" id="IPR001357">
    <property type="entry name" value="BRCT_dom"/>
</dbReference>
<feature type="domain" description="BRCT" evidence="3">
    <location>
        <begin position="409"/>
        <end position="499"/>
    </location>
</feature>
<feature type="domain" description="BRCT" evidence="3">
    <location>
        <begin position="5"/>
        <end position="80"/>
    </location>
</feature>
<name>A0A9Q9EH27_9PEZI</name>
<dbReference type="CDD" id="cd18433">
    <property type="entry name" value="BRCT_Rad4_rpt3"/>
    <property type="match status" value="1"/>
</dbReference>
<dbReference type="SMART" id="SM00292">
    <property type="entry name" value="BRCT"/>
    <property type="match status" value="4"/>
</dbReference>
<dbReference type="InterPro" id="IPR036420">
    <property type="entry name" value="BRCT_dom_sf"/>
</dbReference>
<evidence type="ECO:0000256" key="1">
    <source>
        <dbReference type="ARBA" id="ARBA00022737"/>
    </source>
</evidence>
<keyword evidence="5" id="KW-1185">Reference proteome</keyword>
<feature type="compositionally biased region" description="Polar residues" evidence="2">
    <location>
        <begin position="639"/>
        <end position="662"/>
    </location>
</feature>
<accession>A0A9Q9EH27</accession>
<dbReference type="PANTHER" id="PTHR13561">
    <property type="entry name" value="DNA REPLICATION REGULATOR DPB11-RELATED"/>
    <property type="match status" value="1"/>
</dbReference>
<evidence type="ECO:0000256" key="2">
    <source>
        <dbReference type="SAM" id="MobiDB-lite"/>
    </source>
</evidence>
<feature type="region of interest" description="Disordered" evidence="2">
    <location>
        <begin position="771"/>
        <end position="798"/>
    </location>
</feature>